<name>A0ABT8LAS6_9BACT</name>
<dbReference type="RefSeq" id="WP_346758824.1">
    <property type="nucleotide sequence ID" value="NZ_JAUJEB010000003.1"/>
</dbReference>
<keyword evidence="2" id="KW-1003">Cell membrane</keyword>
<dbReference type="InterPro" id="IPR025857">
    <property type="entry name" value="MacB_PCD"/>
</dbReference>
<keyword evidence="4 6" id="KW-1133">Transmembrane helix</keyword>
<evidence type="ECO:0000256" key="1">
    <source>
        <dbReference type="ARBA" id="ARBA00004651"/>
    </source>
</evidence>
<feature type="transmembrane region" description="Helical" evidence="6">
    <location>
        <begin position="414"/>
        <end position="437"/>
    </location>
</feature>
<organism evidence="9 10">
    <name type="scientific">Agaribacillus aureus</name>
    <dbReference type="NCBI Taxonomy" id="3051825"/>
    <lineage>
        <taxon>Bacteria</taxon>
        <taxon>Pseudomonadati</taxon>
        <taxon>Bacteroidota</taxon>
        <taxon>Cytophagia</taxon>
        <taxon>Cytophagales</taxon>
        <taxon>Splendidivirgaceae</taxon>
        <taxon>Agaribacillus</taxon>
    </lineage>
</organism>
<keyword evidence="3 6" id="KW-0812">Transmembrane</keyword>
<evidence type="ECO:0000256" key="4">
    <source>
        <dbReference type="ARBA" id="ARBA00022989"/>
    </source>
</evidence>
<dbReference type="InterPro" id="IPR003838">
    <property type="entry name" value="ABC3_permease_C"/>
</dbReference>
<comment type="caution">
    <text evidence="9">The sequence shown here is derived from an EMBL/GenBank/DDBJ whole genome shotgun (WGS) entry which is preliminary data.</text>
</comment>
<evidence type="ECO:0000256" key="6">
    <source>
        <dbReference type="SAM" id="Phobius"/>
    </source>
</evidence>
<evidence type="ECO:0000259" key="7">
    <source>
        <dbReference type="Pfam" id="PF02687"/>
    </source>
</evidence>
<comment type="subcellular location">
    <subcellularLocation>
        <location evidence="1">Cell membrane</location>
        <topology evidence="1">Multi-pass membrane protein</topology>
    </subcellularLocation>
</comment>
<evidence type="ECO:0000313" key="9">
    <source>
        <dbReference type="EMBL" id="MDN5213486.1"/>
    </source>
</evidence>
<gene>
    <name evidence="9" type="ORF">QQ020_15555</name>
</gene>
<feature type="domain" description="MacB-like periplasmic core" evidence="8">
    <location>
        <begin position="96"/>
        <end position="317"/>
    </location>
</feature>
<dbReference type="Proteomes" id="UP001172083">
    <property type="component" value="Unassembled WGS sequence"/>
</dbReference>
<evidence type="ECO:0000256" key="3">
    <source>
        <dbReference type="ARBA" id="ARBA00022692"/>
    </source>
</evidence>
<proteinExistence type="predicted"/>
<feature type="domain" description="ABC3 transporter permease C-terminal" evidence="7">
    <location>
        <begin position="760"/>
        <end position="873"/>
    </location>
</feature>
<dbReference type="PANTHER" id="PTHR30572:SF18">
    <property type="entry name" value="ABC-TYPE MACROLIDE FAMILY EXPORT SYSTEM PERMEASE COMPONENT 2"/>
    <property type="match status" value="1"/>
</dbReference>
<dbReference type="PANTHER" id="PTHR30572">
    <property type="entry name" value="MEMBRANE COMPONENT OF TRANSPORTER-RELATED"/>
    <property type="match status" value="1"/>
</dbReference>
<dbReference type="Pfam" id="PF12704">
    <property type="entry name" value="MacB_PCD"/>
    <property type="match status" value="1"/>
</dbReference>
<dbReference type="InterPro" id="IPR047699">
    <property type="entry name" value="Permease_put_prefix"/>
</dbReference>
<feature type="transmembrane region" description="Helical" evidence="6">
    <location>
        <begin position="505"/>
        <end position="525"/>
    </location>
</feature>
<feature type="transmembrane region" description="Helical" evidence="6">
    <location>
        <begin position="457"/>
        <end position="484"/>
    </location>
</feature>
<protein>
    <submittedName>
        <fullName evidence="9">ABC transporter permease</fullName>
    </submittedName>
</protein>
<feature type="transmembrane region" description="Helical" evidence="6">
    <location>
        <begin position="801"/>
        <end position="825"/>
    </location>
</feature>
<evidence type="ECO:0000256" key="2">
    <source>
        <dbReference type="ARBA" id="ARBA00022475"/>
    </source>
</evidence>
<evidence type="ECO:0000259" key="8">
    <source>
        <dbReference type="Pfam" id="PF12704"/>
    </source>
</evidence>
<sequence length="880" mass="100524">MKIQPPKWACRFLEWYCNPQLLEEIQGDVYELYQRRLANKGRSVADRKFVWEVLRFFRWSNIKRSKTTYHPSNNTAMLKNYLKVSWRSLVKNKGYTALNIAGLAVGICCFILISFYVEDELSYDRFHSQADQTYRVKEIFESDGVGERSASVPFPLAEALMTDYPSIVKNVVRFFNFQAPSVAVVNEENDQEFNESRLFFVDSTFFDIFDFKVLRGDIKTALSEPNSILLTESMAHKYFGDEEPLGKFLKLQGQENLKVTAIVEDTPLNAHFQFDFLVSFTTLKSFYDGQYPQSWYWNPCWTYLVLYKHRSPEDLEARFPEFVQKYFHQLIKDDVTLELQPLTDIHLHSDLDYEIQPNGNYANIRVFISIAIFVLLIACINFITLSTARAGKRAKEVGMRKAIGSHRNQLIKQFLIESLLLTVVAVGFALILLKVSLPFFNQLTEKSIAFNLLWNPLFVAGLVLLTFLIGIISGFYPAFVLSSFKAVKVLKSAQIGSNGVNFRKVLVVLQFSISIILIISAGTALKQLQLLRSNDTGFDQEHVLMIPVSRSPIAQHYEAYKNEVVRDASILSVTAVEEIIGAKHQVGNYQFEGNEESKPFPRLFIRHDFAKTFGVELVAGRDYSEDYPTDDTLALLVNEQLVKQQGWPSNEAAVGKKFRWFGDENGRKIVGVVKDFNFVSKHHPIRPLVLDLDLRDQAFDLFIKYMAVRISGQNVKASVARLEKVWKKNMPERPFDYFFLDENLKSLYKSEEKLSKVSVIFSGFAIFVACLGLFGLATFTAEQRKKEISIRKVLGGTVPHIVWLLTSNFSRLILIAFVISCPLAYWILNSWLSGFAYKIRIQPDVFMIAGAVALVVAVTTISYQAIRAAFTNPANVLKNE</sequence>
<feature type="transmembrane region" description="Helical" evidence="6">
    <location>
        <begin position="366"/>
        <end position="385"/>
    </location>
</feature>
<dbReference type="NCBIfam" id="NF038404">
    <property type="entry name" value="perm_prefix_2"/>
    <property type="match status" value="1"/>
</dbReference>
<feature type="transmembrane region" description="Helical" evidence="6">
    <location>
        <begin position="845"/>
        <end position="866"/>
    </location>
</feature>
<dbReference type="EMBL" id="JAUJEB010000003">
    <property type="protein sequence ID" value="MDN5213486.1"/>
    <property type="molecule type" value="Genomic_DNA"/>
</dbReference>
<reference evidence="9" key="1">
    <citation type="submission" date="2023-06" db="EMBL/GenBank/DDBJ databases">
        <title>Genomic of Agaribacillus aureum.</title>
        <authorList>
            <person name="Wang G."/>
        </authorList>
    </citation>
    <scope>NUCLEOTIDE SEQUENCE</scope>
    <source>
        <strain evidence="9">BMA12</strain>
    </source>
</reference>
<keyword evidence="5 6" id="KW-0472">Membrane</keyword>
<dbReference type="InterPro" id="IPR050250">
    <property type="entry name" value="Macrolide_Exporter_MacB"/>
</dbReference>
<evidence type="ECO:0000256" key="5">
    <source>
        <dbReference type="ARBA" id="ARBA00023136"/>
    </source>
</evidence>
<evidence type="ECO:0000313" key="10">
    <source>
        <dbReference type="Proteomes" id="UP001172083"/>
    </source>
</evidence>
<feature type="transmembrane region" description="Helical" evidence="6">
    <location>
        <begin position="759"/>
        <end position="780"/>
    </location>
</feature>
<dbReference type="Pfam" id="PF02687">
    <property type="entry name" value="FtsX"/>
    <property type="match status" value="2"/>
</dbReference>
<feature type="transmembrane region" description="Helical" evidence="6">
    <location>
        <begin position="97"/>
        <end position="117"/>
    </location>
</feature>
<accession>A0ABT8LAS6</accession>
<feature type="domain" description="ABC3 transporter permease C-terminal" evidence="7">
    <location>
        <begin position="369"/>
        <end position="482"/>
    </location>
</feature>
<keyword evidence="10" id="KW-1185">Reference proteome</keyword>